<keyword evidence="2" id="KW-1185">Reference proteome</keyword>
<evidence type="ECO:0000313" key="2">
    <source>
        <dbReference type="Proteomes" id="UP001239111"/>
    </source>
</evidence>
<gene>
    <name evidence="1" type="ORF">QAD02_008011</name>
</gene>
<accession>A0ACC2N7Q8</accession>
<dbReference type="Proteomes" id="UP001239111">
    <property type="component" value="Chromosome 4"/>
</dbReference>
<organism evidence="1 2">
    <name type="scientific">Eretmocerus hayati</name>
    <dbReference type="NCBI Taxonomy" id="131215"/>
    <lineage>
        <taxon>Eukaryota</taxon>
        <taxon>Metazoa</taxon>
        <taxon>Ecdysozoa</taxon>
        <taxon>Arthropoda</taxon>
        <taxon>Hexapoda</taxon>
        <taxon>Insecta</taxon>
        <taxon>Pterygota</taxon>
        <taxon>Neoptera</taxon>
        <taxon>Endopterygota</taxon>
        <taxon>Hymenoptera</taxon>
        <taxon>Apocrita</taxon>
        <taxon>Proctotrupomorpha</taxon>
        <taxon>Chalcidoidea</taxon>
        <taxon>Aphelinidae</taxon>
        <taxon>Aphelininae</taxon>
        <taxon>Eretmocerus</taxon>
    </lineage>
</organism>
<dbReference type="EMBL" id="CM056744">
    <property type="protein sequence ID" value="KAJ8666349.1"/>
    <property type="molecule type" value="Genomic_DNA"/>
</dbReference>
<reference evidence="1" key="1">
    <citation type="submission" date="2023-04" db="EMBL/GenBank/DDBJ databases">
        <title>A chromosome-level genome assembly of the parasitoid wasp Eretmocerus hayati.</title>
        <authorList>
            <person name="Zhong Y."/>
            <person name="Liu S."/>
            <person name="Liu Y."/>
        </authorList>
    </citation>
    <scope>NUCLEOTIDE SEQUENCE</scope>
    <source>
        <strain evidence="1">ZJU_SS_LIU_2023</strain>
    </source>
</reference>
<protein>
    <submittedName>
        <fullName evidence="1">Uncharacterized protein</fullName>
    </submittedName>
</protein>
<proteinExistence type="predicted"/>
<comment type="caution">
    <text evidence="1">The sequence shown here is derived from an EMBL/GenBank/DDBJ whole genome shotgun (WGS) entry which is preliminary data.</text>
</comment>
<evidence type="ECO:0000313" key="1">
    <source>
        <dbReference type="EMBL" id="KAJ8666349.1"/>
    </source>
</evidence>
<name>A0ACC2N7Q8_9HYME</name>
<sequence length="655" mass="74739">SINPFPADLDRDKLDNISTGKALDDEYSKSLLGILKTRTAMREQFIAECSADPTRFERVITRNQYKTFESVLPQPVNKVVTKAKGLKEQCDMFGRLLGISLDKDLNMEYVSKFPLTEFPSCFAHPDGTTTKTDKAALAKVILGNASWELPSDIGYTLIDEYFFLHILKDVPIKFGSIAKTILTSSLNFKGNHIVLVFDRYFSPSIKDSEHTLRGTEPLANRKIRGSQQNRAFEWSKELRNVNFKLVLVKFLTREWAKDEYAEILGERKVYINYESCFEFAVVGGKVHRTNMPHLSCPDHEEADTKLVFHACQVPASSRVVIRCSDTDVLIIMLGNMDHLNDDVQVWLDFGTGEARKAINVTDLRNSMGEICNALPGIHAFTGNDHNPCFYGMYRTKPLNMLINLSKTDPTYMKALTALGDDGIPKHLASIIENFTCHLYSMNNRVLPSVNAVRFAMFQRTYKCERVEENFSKIKYEYDSARLPPCEGVFIQHFRRSAYISNLWRHAHRSRPTARDPKDFGWVEQDGKYSMNWFEGPRMPKKILEVLNKKAADEHVLNPETAHENAVNQNTANEHAPNQQRAHENALSQEPARGHATNDMTPDDPALNQEMADKHVEDQNEHHESRIVLVSISNYETVSTTRHYEGIHDFTATYFI</sequence>
<feature type="non-terminal residue" evidence="1">
    <location>
        <position position="1"/>
    </location>
</feature>